<keyword evidence="1" id="KW-0175">Coiled coil</keyword>
<feature type="coiled-coil region" evidence="1">
    <location>
        <begin position="448"/>
        <end position="482"/>
    </location>
</feature>
<dbReference type="InterPro" id="IPR028163">
    <property type="entry name" value="HAUS_6_N"/>
</dbReference>
<organism evidence="4 5">
    <name type="scientific">Sphagnum jensenii</name>
    <dbReference type="NCBI Taxonomy" id="128206"/>
    <lineage>
        <taxon>Eukaryota</taxon>
        <taxon>Viridiplantae</taxon>
        <taxon>Streptophyta</taxon>
        <taxon>Embryophyta</taxon>
        <taxon>Bryophyta</taxon>
        <taxon>Sphagnophytina</taxon>
        <taxon>Sphagnopsida</taxon>
        <taxon>Sphagnales</taxon>
        <taxon>Sphagnaceae</taxon>
        <taxon>Sphagnum</taxon>
    </lineage>
</organism>
<keyword evidence="5" id="KW-1185">Reference proteome</keyword>
<sequence length="771" mass="84275">MMEGLTVLLKEKDKDKDKDRDKEREQPREKEKEKEKEGEMEAALYANCLLLGLDASVLGPGVGTRAGLFRHSNPRVGEALLHFLLCALRGPYLSSKDFAGVWPIFDAAQSRDFRKIVQGLINELEAQGALPRSNSRVSSLATCCGQRFVELLWQLSAHALREVHRRTFQADVAANPLPAPLTEVVSQNSHAAALLGVTKARIALERRRFLNGAMMAVRRQDVWSSLAHDMTAEYRSLCAEEAYLHQELEKLQEPEDGKFRAEGGGGASTGDVGEVAADVKSISVARASQLWGSLLAHTEQNEKLTSGPIEDLIAHREHRYRIDGAVLRAAMDRDSSSLHADTFLDDVNHKLQNEEEGVQQSSHSSSGPTTEGLLIDEIRSRGEDRTAKGIISPLDVAEVLRRWTHALQRIHKQAVRLARLNDGSGPELIKDVMDGEENAHVHALHATLAEHRQHLANIQVLMEQLKETLPGMEEAISGLRQQVDSPDVMSGSNAKEATLGVSSSPPQASMSTRGEGIHRVEELNSLGPLQLPLSPTLRLPHLPMSTMERTFSPAPMGRLSRLQPLSHSFSSIQSLDGPQEQDSFGGNMVDDELLSLRQAIREAALSKPVLTPIANPLLERSPAVGSEHYFTPVTPVSHSDCTRESVFVAMAGIGGEERSPTPKKNSEHIRSGYVADFKAGLQQQRKGSSLAESKNSQQFIGTMVSERQRIGRPETCQDVKLLGPDLQPSSPPLILDSAGFVGTYDDLLAPMSAWDAAIMDSTGSLSPSSQL</sequence>
<dbReference type="PANTHER" id="PTHR16151">
    <property type="entry name" value="HAUS AUGMIN-LIKE COMPLEX SUBUNIT 6"/>
    <property type="match status" value="1"/>
</dbReference>
<feature type="region of interest" description="Disordered" evidence="2">
    <location>
        <begin position="484"/>
        <end position="512"/>
    </location>
</feature>
<gene>
    <name evidence="4" type="ORF">CSSPJE1EN1_LOCUS19264</name>
</gene>
<feature type="compositionally biased region" description="Basic and acidic residues" evidence="2">
    <location>
        <begin position="9"/>
        <end position="38"/>
    </location>
</feature>
<feature type="domain" description="HAUS augmin-like complex subunit 6 N-terminal" evidence="3">
    <location>
        <begin position="44"/>
        <end position="256"/>
    </location>
</feature>
<dbReference type="PANTHER" id="PTHR16151:SF2">
    <property type="entry name" value="HAUS AUGMIN-LIKE COMPLEX SUBUNIT 6"/>
    <property type="match status" value="1"/>
</dbReference>
<dbReference type="Proteomes" id="UP001497444">
    <property type="component" value="Chromosome 5"/>
</dbReference>
<evidence type="ECO:0000256" key="2">
    <source>
        <dbReference type="SAM" id="MobiDB-lite"/>
    </source>
</evidence>
<dbReference type="Pfam" id="PF14661">
    <property type="entry name" value="HAUS6_N"/>
    <property type="match status" value="1"/>
</dbReference>
<name>A0ABP0X3W1_9BRYO</name>
<reference evidence="4" key="1">
    <citation type="submission" date="2024-02" db="EMBL/GenBank/DDBJ databases">
        <authorList>
            <consortium name="ELIXIR-Norway"/>
            <consortium name="Elixir Norway"/>
        </authorList>
    </citation>
    <scope>NUCLEOTIDE SEQUENCE</scope>
</reference>
<proteinExistence type="predicted"/>
<accession>A0ABP0X3W1</accession>
<dbReference type="EMBL" id="OZ020100">
    <property type="protein sequence ID" value="CAK9273786.1"/>
    <property type="molecule type" value="Genomic_DNA"/>
</dbReference>
<evidence type="ECO:0000313" key="4">
    <source>
        <dbReference type="EMBL" id="CAK9273786.1"/>
    </source>
</evidence>
<protein>
    <recommendedName>
        <fullName evidence="3">HAUS augmin-like complex subunit 6 N-terminal domain-containing protein</fullName>
    </recommendedName>
</protein>
<dbReference type="InterPro" id="IPR026797">
    <property type="entry name" value="HAUS_6"/>
</dbReference>
<evidence type="ECO:0000313" key="5">
    <source>
        <dbReference type="Proteomes" id="UP001497444"/>
    </source>
</evidence>
<feature type="region of interest" description="Disordered" evidence="2">
    <location>
        <begin position="1"/>
        <end position="38"/>
    </location>
</feature>
<evidence type="ECO:0000259" key="3">
    <source>
        <dbReference type="Pfam" id="PF14661"/>
    </source>
</evidence>
<evidence type="ECO:0000256" key="1">
    <source>
        <dbReference type="SAM" id="Coils"/>
    </source>
</evidence>